<dbReference type="SUPFAM" id="SSF53335">
    <property type="entry name" value="S-adenosyl-L-methionine-dependent methyltransferases"/>
    <property type="match status" value="1"/>
</dbReference>
<accession>A0ABW4N3W1</accession>
<dbReference type="Proteomes" id="UP001597237">
    <property type="component" value="Unassembled WGS sequence"/>
</dbReference>
<comment type="catalytic activity">
    <reaction evidence="7">
        <text>[protein]-L-isoaspartate + S-adenosyl-L-methionine = [protein]-L-isoaspartate alpha-methyl ester + S-adenosyl-L-homocysteine</text>
        <dbReference type="Rhea" id="RHEA:12705"/>
        <dbReference type="Rhea" id="RHEA-COMP:12143"/>
        <dbReference type="Rhea" id="RHEA-COMP:12144"/>
        <dbReference type="ChEBI" id="CHEBI:57856"/>
        <dbReference type="ChEBI" id="CHEBI:59789"/>
        <dbReference type="ChEBI" id="CHEBI:90596"/>
        <dbReference type="ChEBI" id="CHEBI:90598"/>
        <dbReference type="EC" id="2.1.1.77"/>
    </reaction>
</comment>
<evidence type="ECO:0000256" key="6">
    <source>
        <dbReference type="ARBA" id="ARBA00022691"/>
    </source>
</evidence>
<keyword evidence="6 7" id="KW-0949">S-adenosyl-L-methionine</keyword>
<evidence type="ECO:0000313" key="9">
    <source>
        <dbReference type="Proteomes" id="UP001597237"/>
    </source>
</evidence>
<dbReference type="EMBL" id="JBHUEY010000001">
    <property type="protein sequence ID" value="MFD1783350.1"/>
    <property type="molecule type" value="Genomic_DNA"/>
</dbReference>
<dbReference type="CDD" id="cd02440">
    <property type="entry name" value="AdoMet_MTases"/>
    <property type="match status" value="1"/>
</dbReference>
<proteinExistence type="inferred from homology"/>
<dbReference type="GO" id="GO:0032259">
    <property type="term" value="P:methylation"/>
    <property type="evidence" value="ECO:0007669"/>
    <property type="project" value="UniProtKB-KW"/>
</dbReference>
<dbReference type="RefSeq" id="WP_377284491.1">
    <property type="nucleotide sequence ID" value="NZ_JBHRSI010000015.1"/>
</dbReference>
<dbReference type="PANTHER" id="PTHR11579">
    <property type="entry name" value="PROTEIN-L-ISOASPARTATE O-METHYLTRANSFERASE"/>
    <property type="match status" value="1"/>
</dbReference>
<evidence type="ECO:0000256" key="5">
    <source>
        <dbReference type="ARBA" id="ARBA00022679"/>
    </source>
</evidence>
<keyword evidence="4 7" id="KW-0489">Methyltransferase</keyword>
<keyword evidence="9" id="KW-1185">Reference proteome</keyword>
<comment type="similarity">
    <text evidence="2 7">Belongs to the methyltransferase superfamily. L-isoaspartyl/D-aspartyl protein methyltransferase family.</text>
</comment>
<dbReference type="PANTHER" id="PTHR11579:SF0">
    <property type="entry name" value="PROTEIN-L-ISOASPARTATE(D-ASPARTATE) O-METHYLTRANSFERASE"/>
    <property type="match status" value="1"/>
</dbReference>
<comment type="caution">
    <text evidence="8">The sequence shown here is derived from an EMBL/GenBank/DDBJ whole genome shotgun (WGS) entry which is preliminary data.</text>
</comment>
<evidence type="ECO:0000256" key="1">
    <source>
        <dbReference type="ARBA" id="ARBA00004496"/>
    </source>
</evidence>
<dbReference type="NCBIfam" id="TIGR00080">
    <property type="entry name" value="pimt"/>
    <property type="match status" value="1"/>
</dbReference>
<sequence length="209" mass="22690">MVRNIRQLLAAGAAGEVRRLDARVLSAFETVPRHEFVPPDLRDVAYGDHALPIGYEATISQPLVVAVMTQLARTEPDDVVLEVGTGSGYQAAILSGLVRQVYSIELVAPLARSAAERLARLGYRNVEVRAGDGYQGWPERAPFDAIVVTAGAPKVPPALVEQMKPGGRMVIPVGPQREQQLMVIEKDAAGRTRQRRIMPVLFVPLRPAA</sequence>
<dbReference type="Gene3D" id="3.40.50.150">
    <property type="entry name" value="Vaccinia Virus protein VP39"/>
    <property type="match status" value="1"/>
</dbReference>
<reference evidence="9" key="1">
    <citation type="journal article" date="2019" name="Int. J. Syst. Evol. Microbiol.">
        <title>The Global Catalogue of Microorganisms (GCM) 10K type strain sequencing project: providing services to taxonomists for standard genome sequencing and annotation.</title>
        <authorList>
            <consortium name="The Broad Institute Genomics Platform"/>
            <consortium name="The Broad Institute Genome Sequencing Center for Infectious Disease"/>
            <person name="Wu L."/>
            <person name="Ma J."/>
        </authorList>
    </citation>
    <scope>NUCLEOTIDE SEQUENCE [LARGE SCALE GENOMIC DNA]</scope>
    <source>
        <strain evidence="9">DFY28</strain>
    </source>
</reference>
<evidence type="ECO:0000256" key="4">
    <source>
        <dbReference type="ARBA" id="ARBA00022603"/>
    </source>
</evidence>
<name>A0ABW4N3W1_9CAUL</name>
<evidence type="ECO:0000256" key="3">
    <source>
        <dbReference type="ARBA" id="ARBA00022490"/>
    </source>
</evidence>
<evidence type="ECO:0000256" key="2">
    <source>
        <dbReference type="ARBA" id="ARBA00005369"/>
    </source>
</evidence>
<feature type="active site" evidence="7">
    <location>
        <position position="60"/>
    </location>
</feature>
<evidence type="ECO:0000313" key="8">
    <source>
        <dbReference type="EMBL" id="MFD1783350.1"/>
    </source>
</evidence>
<dbReference type="InterPro" id="IPR000682">
    <property type="entry name" value="PCMT"/>
</dbReference>
<comment type="subcellular location">
    <subcellularLocation>
        <location evidence="1 7">Cytoplasm</location>
    </subcellularLocation>
</comment>
<dbReference type="NCBIfam" id="NF001453">
    <property type="entry name" value="PRK00312.1"/>
    <property type="match status" value="1"/>
</dbReference>
<organism evidence="8 9">
    <name type="scientific">Phenylobacterium terrae</name>
    <dbReference type="NCBI Taxonomy" id="2665495"/>
    <lineage>
        <taxon>Bacteria</taxon>
        <taxon>Pseudomonadati</taxon>
        <taxon>Pseudomonadota</taxon>
        <taxon>Alphaproteobacteria</taxon>
        <taxon>Caulobacterales</taxon>
        <taxon>Caulobacteraceae</taxon>
        <taxon>Phenylobacterium</taxon>
    </lineage>
</organism>
<dbReference type="HAMAP" id="MF_00090">
    <property type="entry name" value="PIMT"/>
    <property type="match status" value="1"/>
</dbReference>
<dbReference type="PROSITE" id="PS01279">
    <property type="entry name" value="PCMT"/>
    <property type="match status" value="1"/>
</dbReference>
<dbReference type="EC" id="2.1.1.77" evidence="7"/>
<comment type="function">
    <text evidence="7">Catalyzes the methyl esterification of L-isoaspartyl residues in peptides and proteins that result from spontaneous decomposition of normal L-aspartyl and L-asparaginyl residues. It plays a role in the repair and/or degradation of damaged proteins.</text>
</comment>
<keyword evidence="3 7" id="KW-0963">Cytoplasm</keyword>
<keyword evidence="5 7" id="KW-0808">Transferase</keyword>
<gene>
    <name evidence="7" type="primary">pcm</name>
    <name evidence="8" type="ORF">ACFSC0_08095</name>
</gene>
<protein>
    <recommendedName>
        <fullName evidence="7">Protein-L-isoaspartate O-methyltransferase</fullName>
        <ecNumber evidence="7">2.1.1.77</ecNumber>
    </recommendedName>
    <alternativeName>
        <fullName evidence="7">L-isoaspartyl protein carboxyl methyltransferase</fullName>
    </alternativeName>
    <alternativeName>
        <fullName evidence="7">Protein L-isoaspartyl methyltransferase</fullName>
    </alternativeName>
    <alternativeName>
        <fullName evidence="7">Protein-beta-aspartate methyltransferase</fullName>
        <shortName evidence="7">PIMT</shortName>
    </alternativeName>
</protein>
<dbReference type="InterPro" id="IPR029063">
    <property type="entry name" value="SAM-dependent_MTases_sf"/>
</dbReference>
<dbReference type="GO" id="GO:0004719">
    <property type="term" value="F:protein-L-isoaspartate (D-aspartate) O-methyltransferase activity"/>
    <property type="evidence" value="ECO:0007669"/>
    <property type="project" value="UniProtKB-EC"/>
</dbReference>
<evidence type="ECO:0000256" key="7">
    <source>
        <dbReference type="HAMAP-Rule" id="MF_00090"/>
    </source>
</evidence>
<dbReference type="Pfam" id="PF01135">
    <property type="entry name" value="PCMT"/>
    <property type="match status" value="1"/>
</dbReference>